<evidence type="ECO:0000256" key="2">
    <source>
        <dbReference type="ARBA" id="ARBA00008688"/>
    </source>
</evidence>
<dbReference type="InterPro" id="IPR034048">
    <property type="entry name" value="TNFRSF19L_N"/>
</dbReference>
<dbReference type="Pfam" id="PF12606">
    <property type="entry name" value="RELT"/>
    <property type="match status" value="1"/>
</dbReference>
<protein>
    <recommendedName>
        <fullName evidence="11">Tumor necrosis factor receptor superfamily member 19L</fullName>
    </recommendedName>
</protein>
<feature type="signal peptide" evidence="8">
    <location>
        <begin position="1"/>
        <end position="21"/>
    </location>
</feature>
<comment type="caution">
    <text evidence="9">The sequence shown here is derived from an EMBL/GenBank/DDBJ whole genome shotgun (WGS) entry which is preliminary data.</text>
</comment>
<keyword evidence="10" id="KW-1185">Reference proteome</keyword>
<dbReference type="Gene3D" id="2.10.50.10">
    <property type="entry name" value="Tumor Necrosis Factor Receptor, subunit A, domain 2"/>
    <property type="match status" value="1"/>
</dbReference>
<sequence>MRNHLCCSALVLLTVFSCGRTVAVQCWWGEGCVCLQCPGGQEPTKACRQVEGPAEAVQCHSCPAGTFSDAFDSDQCQPHSDCGVLNRMVVTPGTSLSDVVCGDCLSGFQPTGTIKASTVACTRAPASGSSHVRQVRTVGKGAAGSSGLPVDMCGSRGARRKKDADLAVFALVPVFCVMGLLGILICNILKKKGYRCSAEKDGDEEYTSPEKEGNGGAYIVDDPNEDTISVLVRLITEKKENAAALEELLLEYESNQMAISKATSIKFPALCPLTQFGSQPKTCPHQSHLHTVSGLSGLTGFRRGYSCTRCVHKKWPPILLPPIKPPKPLKPPQSLFLPLLDLQKCPLLPPLDTHQPSFKVSQSPCLESGTGSLGEEKGWMAGEVTRSVGRFQVAQIQEQSSVAVEMTIRSCQLDSVNESALLGGNQCLAPPPESSSARSKQEVHY</sequence>
<comment type="similarity">
    <text evidence="2">Belongs to the RELT family.</text>
</comment>
<keyword evidence="6 7" id="KW-0472">Membrane</keyword>
<dbReference type="AlphaFoldDB" id="A0ABD0X2Y5"/>
<gene>
    <name evidence="9" type="ORF">UPYG_G00204360</name>
</gene>
<dbReference type="PANTHER" id="PTHR47397">
    <property type="entry name" value="TUMOR NECROSIS FACTOR RECEPTOR SUPERFAMILY MEMBER 19L"/>
    <property type="match status" value="1"/>
</dbReference>
<evidence type="ECO:0000313" key="9">
    <source>
        <dbReference type="EMBL" id="KAL0973471.1"/>
    </source>
</evidence>
<dbReference type="PROSITE" id="PS51257">
    <property type="entry name" value="PROKAR_LIPOPROTEIN"/>
    <property type="match status" value="1"/>
</dbReference>
<evidence type="ECO:0000313" key="10">
    <source>
        <dbReference type="Proteomes" id="UP001557470"/>
    </source>
</evidence>
<dbReference type="Proteomes" id="UP001557470">
    <property type="component" value="Unassembled WGS sequence"/>
</dbReference>
<evidence type="ECO:0008006" key="11">
    <source>
        <dbReference type="Google" id="ProtNLM"/>
    </source>
</evidence>
<dbReference type="InterPro" id="IPR022248">
    <property type="entry name" value="TNF_rcpt_RELT"/>
</dbReference>
<dbReference type="CDD" id="cd13419">
    <property type="entry name" value="TNFRSF19L"/>
    <property type="match status" value="1"/>
</dbReference>
<evidence type="ECO:0000256" key="6">
    <source>
        <dbReference type="ARBA" id="ARBA00023136"/>
    </source>
</evidence>
<dbReference type="PANTHER" id="PTHR47397:SF1">
    <property type="entry name" value="TUMOR NECROSIS FACTOR RECEPTOR SUPERFAMILY MEMBER 19L"/>
    <property type="match status" value="1"/>
</dbReference>
<keyword evidence="3" id="KW-1003">Cell membrane</keyword>
<keyword evidence="4 7" id="KW-0812">Transmembrane</keyword>
<evidence type="ECO:0000256" key="3">
    <source>
        <dbReference type="ARBA" id="ARBA00022475"/>
    </source>
</evidence>
<organism evidence="9 10">
    <name type="scientific">Umbra pygmaea</name>
    <name type="common">Eastern mudminnow</name>
    <dbReference type="NCBI Taxonomy" id="75934"/>
    <lineage>
        <taxon>Eukaryota</taxon>
        <taxon>Metazoa</taxon>
        <taxon>Chordata</taxon>
        <taxon>Craniata</taxon>
        <taxon>Vertebrata</taxon>
        <taxon>Euteleostomi</taxon>
        <taxon>Actinopterygii</taxon>
        <taxon>Neopterygii</taxon>
        <taxon>Teleostei</taxon>
        <taxon>Protacanthopterygii</taxon>
        <taxon>Esociformes</taxon>
        <taxon>Umbridae</taxon>
        <taxon>Umbra</taxon>
    </lineage>
</organism>
<feature type="transmembrane region" description="Helical" evidence="7">
    <location>
        <begin position="166"/>
        <end position="189"/>
    </location>
</feature>
<accession>A0ABD0X2Y5</accession>
<evidence type="ECO:0000256" key="5">
    <source>
        <dbReference type="ARBA" id="ARBA00022989"/>
    </source>
</evidence>
<dbReference type="EMBL" id="JAGEUA010000006">
    <property type="protein sequence ID" value="KAL0973471.1"/>
    <property type="molecule type" value="Genomic_DNA"/>
</dbReference>
<evidence type="ECO:0000256" key="4">
    <source>
        <dbReference type="ARBA" id="ARBA00022692"/>
    </source>
</evidence>
<evidence type="ECO:0000256" key="7">
    <source>
        <dbReference type="SAM" id="Phobius"/>
    </source>
</evidence>
<dbReference type="InterPro" id="IPR022333">
    <property type="entry name" value="TNFR_19-like"/>
</dbReference>
<dbReference type="PRINTS" id="PR01970">
    <property type="entry name" value="TNFACTORR19L"/>
</dbReference>
<evidence type="ECO:0000256" key="8">
    <source>
        <dbReference type="SAM" id="SignalP"/>
    </source>
</evidence>
<reference evidence="9 10" key="1">
    <citation type="submission" date="2024-06" db="EMBL/GenBank/DDBJ databases">
        <authorList>
            <person name="Pan Q."/>
            <person name="Wen M."/>
            <person name="Jouanno E."/>
            <person name="Zahm M."/>
            <person name="Klopp C."/>
            <person name="Cabau C."/>
            <person name="Louis A."/>
            <person name="Berthelot C."/>
            <person name="Parey E."/>
            <person name="Roest Crollius H."/>
            <person name="Montfort J."/>
            <person name="Robinson-Rechavi M."/>
            <person name="Bouchez O."/>
            <person name="Lampietro C."/>
            <person name="Lopez Roques C."/>
            <person name="Donnadieu C."/>
            <person name="Postlethwait J."/>
            <person name="Bobe J."/>
            <person name="Verreycken H."/>
            <person name="Guiguen Y."/>
        </authorList>
    </citation>
    <scope>NUCLEOTIDE SEQUENCE [LARGE SCALE GENOMIC DNA]</scope>
    <source>
        <strain evidence="9">Up_M1</strain>
        <tissue evidence="9">Testis</tissue>
    </source>
</reference>
<keyword evidence="5 7" id="KW-1133">Transmembrane helix</keyword>
<dbReference type="GO" id="GO:0005886">
    <property type="term" value="C:plasma membrane"/>
    <property type="evidence" value="ECO:0007669"/>
    <property type="project" value="UniProtKB-SubCell"/>
</dbReference>
<feature type="chain" id="PRO_5044779170" description="Tumor necrosis factor receptor superfamily member 19L" evidence="8">
    <location>
        <begin position="22"/>
        <end position="445"/>
    </location>
</feature>
<comment type="subcellular location">
    <subcellularLocation>
        <location evidence="1">Cell membrane</location>
        <topology evidence="1">Single-pass membrane protein</topology>
    </subcellularLocation>
</comment>
<proteinExistence type="inferred from homology"/>
<keyword evidence="8" id="KW-0732">Signal</keyword>
<name>A0ABD0X2Y5_UMBPY</name>
<evidence type="ECO:0000256" key="1">
    <source>
        <dbReference type="ARBA" id="ARBA00004162"/>
    </source>
</evidence>